<evidence type="ECO:0000256" key="4">
    <source>
        <dbReference type="ARBA" id="ARBA00023136"/>
    </source>
</evidence>
<dbReference type="AlphaFoldDB" id="A0A6N8L3V6"/>
<evidence type="ECO:0000259" key="7">
    <source>
        <dbReference type="Pfam" id="PF14322"/>
    </source>
</evidence>
<dbReference type="InterPro" id="IPR011990">
    <property type="entry name" value="TPR-like_helical_dom_sf"/>
</dbReference>
<evidence type="ECO:0000256" key="5">
    <source>
        <dbReference type="ARBA" id="ARBA00023237"/>
    </source>
</evidence>
<keyword evidence="5" id="KW-0998">Cell outer membrane</keyword>
<dbReference type="Pfam" id="PF14322">
    <property type="entry name" value="SusD-like_3"/>
    <property type="match status" value="1"/>
</dbReference>
<proteinExistence type="inferred from homology"/>
<evidence type="ECO:0000313" key="9">
    <source>
        <dbReference type="Proteomes" id="UP000435036"/>
    </source>
</evidence>
<dbReference type="EMBL" id="WSQA01000015">
    <property type="protein sequence ID" value="MVZ63709.1"/>
    <property type="molecule type" value="Genomic_DNA"/>
</dbReference>
<dbReference type="GO" id="GO:0009279">
    <property type="term" value="C:cell outer membrane"/>
    <property type="evidence" value="ECO:0007669"/>
    <property type="project" value="UniProtKB-SubCell"/>
</dbReference>
<evidence type="ECO:0000313" key="8">
    <source>
        <dbReference type="EMBL" id="MVZ63709.1"/>
    </source>
</evidence>
<dbReference type="Pfam" id="PF07980">
    <property type="entry name" value="SusD_RagB"/>
    <property type="match status" value="1"/>
</dbReference>
<organism evidence="8 9">
    <name type="scientific">Sphingobacterium humi</name>
    <dbReference type="NCBI Taxonomy" id="1796905"/>
    <lineage>
        <taxon>Bacteria</taxon>
        <taxon>Pseudomonadati</taxon>
        <taxon>Bacteroidota</taxon>
        <taxon>Sphingobacteriia</taxon>
        <taxon>Sphingobacteriales</taxon>
        <taxon>Sphingobacteriaceae</taxon>
        <taxon>Sphingobacterium</taxon>
    </lineage>
</organism>
<dbReference type="InterPro" id="IPR033985">
    <property type="entry name" value="SusD-like_N"/>
</dbReference>
<comment type="subcellular location">
    <subcellularLocation>
        <location evidence="1">Cell outer membrane</location>
    </subcellularLocation>
</comment>
<accession>A0A6N8L3V6</accession>
<dbReference type="InterPro" id="IPR012944">
    <property type="entry name" value="SusD_RagB_dom"/>
</dbReference>
<dbReference type="SUPFAM" id="SSF48452">
    <property type="entry name" value="TPR-like"/>
    <property type="match status" value="1"/>
</dbReference>
<gene>
    <name evidence="8" type="ORF">GQF63_16910</name>
</gene>
<feature type="domain" description="SusD-like N-terminal" evidence="7">
    <location>
        <begin position="17"/>
        <end position="226"/>
    </location>
</feature>
<dbReference type="Gene3D" id="1.25.40.390">
    <property type="match status" value="1"/>
</dbReference>
<dbReference type="Proteomes" id="UP000435036">
    <property type="component" value="Unassembled WGS sequence"/>
</dbReference>
<evidence type="ECO:0000256" key="2">
    <source>
        <dbReference type="ARBA" id="ARBA00006275"/>
    </source>
</evidence>
<keyword evidence="9" id="KW-1185">Reference proteome</keyword>
<keyword evidence="3" id="KW-0732">Signal</keyword>
<evidence type="ECO:0000256" key="3">
    <source>
        <dbReference type="ARBA" id="ARBA00022729"/>
    </source>
</evidence>
<feature type="domain" description="RagB/SusD" evidence="6">
    <location>
        <begin position="363"/>
        <end position="496"/>
    </location>
</feature>
<evidence type="ECO:0000259" key="6">
    <source>
        <dbReference type="Pfam" id="PF07980"/>
    </source>
</evidence>
<name>A0A6N8L3V6_9SPHI</name>
<protein>
    <submittedName>
        <fullName evidence="8">RagB/SusD family nutrient uptake outer membrane protein</fullName>
    </submittedName>
</protein>
<reference evidence="8 9" key="1">
    <citation type="submission" date="2019-12" db="EMBL/GenBank/DDBJ databases">
        <authorList>
            <person name="Dong K."/>
        </authorList>
    </citation>
    <scope>NUCLEOTIDE SEQUENCE [LARGE SCALE GENOMIC DNA]</scope>
    <source>
        <strain evidence="8 9">JCM 31225</strain>
    </source>
</reference>
<sequence>MLLMTGMFTVCLTSCNDFLDEKPSKTASLVVTTTDQLQALLNNYTNFFRESNGTYISSTDDYGLLHPIYDARPMAYAMYAVQLATWDTQYLPNNVLANPWPEEYKKIFTANMVLGNIDRVTGSEQDKKQLIADAHFIRAYSYFQLVNTYCLPYTEQNKQELGLPIKKSVSFEEPAQRQTVADVYALIESDLAEALKIEIPLQQSGRLRHWRANTAGVHGFAARYYLSRNDYNQALSYADKALAEHSSLVDYNTEMRYGRTGNVPVNGVPVTINYPYTHDNQSDMTDMLNWKEFLYFRSLSHSSWWYVPSPELLDLYDKENDLRYEYHIVENYSYDRGAINPAYSYPGYIFFFKDRLPSGPTVAEMLLIKAECHARLDQVGTAMNAVNQLRAKRLKPGAAVNLLASTKDEAIRKILEERRREMPFTHRWQDIRRLNNNDYALDDVELTRQFYSYSSSSVERDGGLKTYTLPKNSRRYAAPIPQTEIISSQGVIVQNTY</sequence>
<comment type="caution">
    <text evidence="8">The sequence shown here is derived from an EMBL/GenBank/DDBJ whole genome shotgun (WGS) entry which is preliminary data.</text>
</comment>
<keyword evidence="4" id="KW-0472">Membrane</keyword>
<dbReference type="OrthoDB" id="1094477at2"/>
<comment type="similarity">
    <text evidence="2">Belongs to the SusD family.</text>
</comment>
<evidence type="ECO:0000256" key="1">
    <source>
        <dbReference type="ARBA" id="ARBA00004442"/>
    </source>
</evidence>